<protein>
    <submittedName>
        <fullName evidence="3">ABC transporter substrate-binding protein</fullName>
    </submittedName>
</protein>
<dbReference type="Pfam" id="PF01497">
    <property type="entry name" value="Peripla_BP_2"/>
    <property type="match status" value="1"/>
</dbReference>
<organism evidence="3 4">
    <name type="scientific">Fodinicurvata halophila</name>
    <dbReference type="NCBI Taxonomy" id="1419723"/>
    <lineage>
        <taxon>Bacteria</taxon>
        <taxon>Pseudomonadati</taxon>
        <taxon>Pseudomonadota</taxon>
        <taxon>Alphaproteobacteria</taxon>
        <taxon>Rhodospirillales</taxon>
        <taxon>Rhodovibrionaceae</taxon>
        <taxon>Fodinicurvata</taxon>
    </lineage>
</organism>
<dbReference type="SUPFAM" id="SSF53807">
    <property type="entry name" value="Helical backbone' metal receptor"/>
    <property type="match status" value="1"/>
</dbReference>
<evidence type="ECO:0000313" key="4">
    <source>
        <dbReference type="Proteomes" id="UP001595799"/>
    </source>
</evidence>
<accession>A0ABV8URH4</accession>
<dbReference type="EMBL" id="JBHSCW010000010">
    <property type="protein sequence ID" value="MFC4353068.1"/>
    <property type="molecule type" value="Genomic_DNA"/>
</dbReference>
<keyword evidence="4" id="KW-1185">Reference proteome</keyword>
<dbReference type="PROSITE" id="PS50983">
    <property type="entry name" value="FE_B12_PBP"/>
    <property type="match status" value="1"/>
</dbReference>
<proteinExistence type="predicted"/>
<feature type="chain" id="PRO_5047303473" evidence="1">
    <location>
        <begin position="24"/>
        <end position="348"/>
    </location>
</feature>
<dbReference type="Gene3D" id="1.20.58.2180">
    <property type="match status" value="1"/>
</dbReference>
<dbReference type="InterPro" id="IPR002491">
    <property type="entry name" value="ABC_transptr_periplasmic_BD"/>
</dbReference>
<dbReference type="PANTHER" id="PTHR30535">
    <property type="entry name" value="VITAMIN B12-BINDING PROTEIN"/>
    <property type="match status" value="1"/>
</dbReference>
<dbReference type="PANTHER" id="PTHR30535:SF34">
    <property type="entry name" value="MOLYBDATE-BINDING PROTEIN MOLA"/>
    <property type="match status" value="1"/>
</dbReference>
<feature type="signal peptide" evidence="1">
    <location>
        <begin position="1"/>
        <end position="23"/>
    </location>
</feature>
<keyword evidence="1" id="KW-0732">Signal</keyword>
<feature type="domain" description="Fe/B12 periplasmic-binding" evidence="2">
    <location>
        <begin position="45"/>
        <end position="312"/>
    </location>
</feature>
<gene>
    <name evidence="3" type="ORF">ACFOW6_16080</name>
</gene>
<dbReference type="InterPro" id="IPR050902">
    <property type="entry name" value="ABC_Transporter_SBP"/>
</dbReference>
<dbReference type="Gene3D" id="3.40.50.1980">
    <property type="entry name" value="Nitrogenase molybdenum iron protein domain"/>
    <property type="match status" value="2"/>
</dbReference>
<dbReference type="RefSeq" id="WP_382423442.1">
    <property type="nucleotide sequence ID" value="NZ_JBHSCW010000010.1"/>
</dbReference>
<dbReference type="Proteomes" id="UP001595799">
    <property type="component" value="Unassembled WGS sequence"/>
</dbReference>
<evidence type="ECO:0000313" key="3">
    <source>
        <dbReference type="EMBL" id="MFC4353068.1"/>
    </source>
</evidence>
<evidence type="ECO:0000259" key="2">
    <source>
        <dbReference type="PROSITE" id="PS50983"/>
    </source>
</evidence>
<sequence>MNSGAKWLSLAFLLGGVLAGANAALATEIEDSAGRVVSVPEQVDRVFAAGPPAAILLFTLAPDKLLGWTRAPSPEEAAFLPEAYRDLPAHGRLTGSGDSINLEVVLTLEPDVVVDVGSVSDTYADLADRVSQQTGVPSVLFGGRLDELPGTYRRLGDILGVEERAERLAGYVETTLDEVQNRIAEVPPEERPRMYYARGPDGLDTALSGSINVEAMDFVGARNVAGEALGGGGLASVSLEQVIAWDPEVIFTVNPDFAAQVEDNPRWQTVSAVESGRVHLAPQLPFPWIDFPPSVNRVLGVRWLASILYPDLFPEPMEAITREFYELFYMRDLSDAEIRQLLGARDGR</sequence>
<name>A0ABV8URH4_9PROT</name>
<comment type="caution">
    <text evidence="3">The sequence shown here is derived from an EMBL/GenBank/DDBJ whole genome shotgun (WGS) entry which is preliminary data.</text>
</comment>
<evidence type="ECO:0000256" key="1">
    <source>
        <dbReference type="SAM" id="SignalP"/>
    </source>
</evidence>
<reference evidence="4" key="1">
    <citation type="journal article" date="2019" name="Int. J. Syst. Evol. Microbiol.">
        <title>The Global Catalogue of Microorganisms (GCM) 10K type strain sequencing project: providing services to taxonomists for standard genome sequencing and annotation.</title>
        <authorList>
            <consortium name="The Broad Institute Genomics Platform"/>
            <consortium name="The Broad Institute Genome Sequencing Center for Infectious Disease"/>
            <person name="Wu L."/>
            <person name="Ma J."/>
        </authorList>
    </citation>
    <scope>NUCLEOTIDE SEQUENCE [LARGE SCALE GENOMIC DNA]</scope>
    <source>
        <strain evidence="4">CECT 8472</strain>
    </source>
</reference>